<evidence type="ECO:0000313" key="3">
    <source>
        <dbReference type="EMBL" id="MFB9097166.1"/>
    </source>
</evidence>
<comment type="caution">
    <text evidence="3">The sequence shown here is derived from an EMBL/GenBank/DDBJ whole genome shotgun (WGS) entry which is preliminary data.</text>
</comment>
<dbReference type="PANTHER" id="PTHR46333">
    <property type="entry name" value="CYTOKINESIS PROTEIN 3"/>
    <property type="match status" value="1"/>
</dbReference>
<dbReference type="SUPFAM" id="SSF54001">
    <property type="entry name" value="Cysteine proteinases"/>
    <property type="match status" value="1"/>
</dbReference>
<evidence type="ECO:0000256" key="1">
    <source>
        <dbReference type="SAM" id="SignalP"/>
    </source>
</evidence>
<evidence type="ECO:0000259" key="2">
    <source>
        <dbReference type="SMART" id="SM00460"/>
    </source>
</evidence>
<dbReference type="InterPro" id="IPR038765">
    <property type="entry name" value="Papain-like_cys_pep_sf"/>
</dbReference>
<reference evidence="3 4" key="1">
    <citation type="submission" date="2024-09" db="EMBL/GenBank/DDBJ databases">
        <authorList>
            <person name="Sun Q."/>
            <person name="Mori K."/>
        </authorList>
    </citation>
    <scope>NUCLEOTIDE SEQUENCE [LARGE SCALE GENOMIC DNA]</scope>
    <source>
        <strain evidence="3 4">CECT 7955</strain>
    </source>
</reference>
<proteinExistence type="predicted"/>
<organism evidence="3 4">
    <name type="scientific">Flavobacterium jumunjinense</name>
    <dbReference type="NCBI Taxonomy" id="998845"/>
    <lineage>
        <taxon>Bacteria</taxon>
        <taxon>Pseudomonadati</taxon>
        <taxon>Bacteroidota</taxon>
        <taxon>Flavobacteriia</taxon>
        <taxon>Flavobacteriales</taxon>
        <taxon>Flavobacteriaceae</taxon>
        <taxon>Flavobacterium</taxon>
    </lineage>
</organism>
<accession>A0ABV5GP89</accession>
<dbReference type="InterPro" id="IPR002931">
    <property type="entry name" value="Transglutaminase-like"/>
</dbReference>
<dbReference type="EMBL" id="JBHMEY010000038">
    <property type="protein sequence ID" value="MFB9097166.1"/>
    <property type="molecule type" value="Genomic_DNA"/>
</dbReference>
<feature type="chain" id="PRO_5046240303" evidence="1">
    <location>
        <begin position="20"/>
        <end position="337"/>
    </location>
</feature>
<protein>
    <submittedName>
        <fullName evidence="3">Transglutaminase domain-containing protein</fullName>
    </submittedName>
</protein>
<gene>
    <name evidence="3" type="ORF">ACFFVF_11605</name>
</gene>
<name>A0ABV5GP89_9FLAO</name>
<evidence type="ECO:0000313" key="4">
    <source>
        <dbReference type="Proteomes" id="UP001589607"/>
    </source>
</evidence>
<dbReference type="Pfam" id="PF01841">
    <property type="entry name" value="Transglut_core"/>
    <property type="match status" value="1"/>
</dbReference>
<dbReference type="InterPro" id="IPR052557">
    <property type="entry name" value="CAP/Cytokinesis_protein"/>
</dbReference>
<keyword evidence="4" id="KW-1185">Reference proteome</keyword>
<sequence length="337" mass="39720">MIKFFYLIVIFFGSTSLQAQLSDFKSFNFTKADAKALQYKGESLENMPKLAYDLTYNLATDVEKFRAIFIWVSTNIKYEYGFYLKNARVRKKFKNDSIKLAEWNKEFSLKVFKKLLKEQKTVCTGYAYLIKELSNLANIKCEIIDGYGRTANDETLRLIVPNHSWNAVQLNNKWYLCDATWSSGYYNANEYKFQYDFNDGYFLTDPNWFVKNHFPLDSKWLLTAKETQFSAFEKMPIMYNEAFKYKVFPMHSLKLRNEVVKNKEVVFFIKALYSLEKKAIKIEIGSGKNSSLVQPIINELSDGVFEIKHTFTTRGVYDVHFKMNEDYIFTYIVKVKK</sequence>
<dbReference type="PANTHER" id="PTHR46333:SF2">
    <property type="entry name" value="CYTOKINESIS PROTEIN 3"/>
    <property type="match status" value="1"/>
</dbReference>
<keyword evidence="1" id="KW-0732">Signal</keyword>
<dbReference type="SMART" id="SM00460">
    <property type="entry name" value="TGc"/>
    <property type="match status" value="1"/>
</dbReference>
<dbReference type="RefSeq" id="WP_236454229.1">
    <property type="nucleotide sequence ID" value="NZ_CBCSGE010000033.1"/>
</dbReference>
<feature type="domain" description="Transglutaminase-like" evidence="2">
    <location>
        <begin position="115"/>
        <end position="181"/>
    </location>
</feature>
<dbReference type="Proteomes" id="UP001589607">
    <property type="component" value="Unassembled WGS sequence"/>
</dbReference>
<dbReference type="Gene3D" id="3.10.620.30">
    <property type="match status" value="1"/>
</dbReference>
<feature type="signal peptide" evidence="1">
    <location>
        <begin position="1"/>
        <end position="19"/>
    </location>
</feature>